<feature type="region of interest" description="Disordered" evidence="4">
    <location>
        <begin position="1"/>
        <end position="28"/>
    </location>
</feature>
<keyword evidence="7" id="KW-1185">Reference proteome</keyword>
<feature type="compositionally biased region" description="Low complexity" evidence="4">
    <location>
        <begin position="1"/>
        <end position="11"/>
    </location>
</feature>
<dbReference type="GO" id="GO:0046872">
    <property type="term" value="F:metal ion binding"/>
    <property type="evidence" value="ECO:0007669"/>
    <property type="project" value="UniProtKB-KW"/>
</dbReference>
<dbReference type="InterPro" id="IPR035938">
    <property type="entry name" value="Hemerythrin-like_sf"/>
</dbReference>
<dbReference type="EMBL" id="SNXW01000002">
    <property type="protein sequence ID" value="TDP85968.1"/>
    <property type="molecule type" value="Genomic_DNA"/>
</dbReference>
<keyword evidence="2" id="KW-0479">Metal-binding</keyword>
<evidence type="ECO:0000313" key="7">
    <source>
        <dbReference type="Proteomes" id="UP000294593"/>
    </source>
</evidence>
<name>A0A4V3CWD6_9BURK</name>
<dbReference type="Proteomes" id="UP000294593">
    <property type="component" value="Unassembled WGS sequence"/>
</dbReference>
<gene>
    <name evidence="6" type="ORF">EV672_102318</name>
</gene>
<dbReference type="SUPFAM" id="SSF47188">
    <property type="entry name" value="Hemerythrin-like"/>
    <property type="match status" value="1"/>
</dbReference>
<feature type="domain" description="Hemerythrin-like" evidence="5">
    <location>
        <begin position="46"/>
        <end position="150"/>
    </location>
</feature>
<dbReference type="Gene3D" id="1.20.120.50">
    <property type="entry name" value="Hemerythrin-like"/>
    <property type="match status" value="1"/>
</dbReference>
<dbReference type="Pfam" id="PF01814">
    <property type="entry name" value="Hemerythrin"/>
    <property type="match status" value="1"/>
</dbReference>
<evidence type="ECO:0000256" key="3">
    <source>
        <dbReference type="ARBA" id="ARBA00023004"/>
    </source>
</evidence>
<accession>A0A4V3CWD6</accession>
<sequence length="190" mass="20165">MNAVTAPAPTDTRADASGTPPAPAPFTTPVAPGLRWSEALNLAMPFMDQTHIEFVDLLAAVQTAEDAELVSRWQDLIDHTDAHFGQEDRWMADTGFAPGSCHMTQHAVVLKVMREGLALGHQSDLAPIRQMAHELTVWFPHHAQTMDAGLALHLKSVGYDPATGHISEPESLPALAISGCGGSCGPGDTA</sequence>
<dbReference type="InterPro" id="IPR012312">
    <property type="entry name" value="Hemerythrin-like"/>
</dbReference>
<reference evidence="6 7" key="1">
    <citation type="submission" date="2019-03" db="EMBL/GenBank/DDBJ databases">
        <title>Genomic Encyclopedia of Type Strains, Phase IV (KMG-IV): sequencing the most valuable type-strain genomes for metagenomic binning, comparative biology and taxonomic classification.</title>
        <authorList>
            <person name="Goeker M."/>
        </authorList>
    </citation>
    <scope>NUCLEOTIDE SEQUENCE [LARGE SCALE GENOMIC DNA]</scope>
    <source>
        <strain evidence="6 7">DSM 11901</strain>
    </source>
</reference>
<dbReference type="InterPro" id="IPR012827">
    <property type="entry name" value="Hemerythrin_metal-bd"/>
</dbReference>
<protein>
    <submittedName>
        <fullName evidence="6">Hemerythrin-like metal-binding protein</fullName>
    </submittedName>
</protein>
<evidence type="ECO:0000313" key="6">
    <source>
        <dbReference type="EMBL" id="TDP85968.1"/>
    </source>
</evidence>
<organism evidence="6 7">
    <name type="scientific">Aquabacterium commune</name>
    <dbReference type="NCBI Taxonomy" id="70586"/>
    <lineage>
        <taxon>Bacteria</taxon>
        <taxon>Pseudomonadati</taxon>
        <taxon>Pseudomonadota</taxon>
        <taxon>Betaproteobacteria</taxon>
        <taxon>Burkholderiales</taxon>
        <taxon>Aquabacterium</taxon>
    </lineage>
</organism>
<dbReference type="AlphaFoldDB" id="A0A4V3CWD6"/>
<evidence type="ECO:0000256" key="1">
    <source>
        <dbReference type="ARBA" id="ARBA00010587"/>
    </source>
</evidence>
<evidence type="ECO:0000256" key="2">
    <source>
        <dbReference type="ARBA" id="ARBA00022723"/>
    </source>
</evidence>
<evidence type="ECO:0000256" key="4">
    <source>
        <dbReference type="SAM" id="MobiDB-lite"/>
    </source>
</evidence>
<comment type="caution">
    <text evidence="6">The sequence shown here is derived from an EMBL/GenBank/DDBJ whole genome shotgun (WGS) entry which is preliminary data.</text>
</comment>
<keyword evidence="3" id="KW-0408">Iron</keyword>
<proteinExistence type="inferred from homology"/>
<evidence type="ECO:0000259" key="5">
    <source>
        <dbReference type="Pfam" id="PF01814"/>
    </source>
</evidence>
<dbReference type="CDD" id="cd12107">
    <property type="entry name" value="Hemerythrin"/>
    <property type="match status" value="1"/>
</dbReference>
<comment type="similarity">
    <text evidence="1">Belongs to the hemerythrin family.</text>
</comment>